<keyword evidence="1" id="KW-0812">Transmembrane</keyword>
<dbReference type="GeneID" id="76834113"/>
<proteinExistence type="predicted"/>
<keyword evidence="1" id="KW-0472">Membrane</keyword>
<dbReference type="KEGG" id="mou:OU421_03385"/>
<evidence type="ECO:0000313" key="2">
    <source>
        <dbReference type="EMBL" id="WAI01924.1"/>
    </source>
</evidence>
<reference evidence="2" key="1">
    <citation type="submission" date="2022-11" db="EMBL/GenBank/DDBJ databases">
        <title>Complete genome sequence of Methanogenium organophilum DSM 3596.</title>
        <authorList>
            <person name="Chen S.-C."/>
            <person name="Lai S.-J."/>
            <person name="You Y.-T."/>
        </authorList>
    </citation>
    <scope>NUCLEOTIDE SEQUENCE</scope>
    <source>
        <strain evidence="2">DSM 3596</strain>
    </source>
</reference>
<feature type="transmembrane region" description="Helical" evidence="1">
    <location>
        <begin position="6"/>
        <end position="39"/>
    </location>
</feature>
<dbReference type="Proteomes" id="UP001163096">
    <property type="component" value="Chromosome"/>
</dbReference>
<sequence length="156" mass="17027">MDIRQAAAVALAGVVLFIYLSIIGQYAASIAVMIILIIGMTIYMTRLGKIIGDIPELTAKLSPDAKSVIIRNSGNTSAVQIHVALVPLDIEYDITEIPAEEEHTHSLDTMINEAKAFITWKDSEGHTFSHESAISALGKGEDDLLKPMFPMFDIKK</sequence>
<dbReference type="EMBL" id="CP113361">
    <property type="protein sequence ID" value="WAI01924.1"/>
    <property type="molecule type" value="Genomic_DNA"/>
</dbReference>
<keyword evidence="3" id="KW-1185">Reference proteome</keyword>
<name>A0A9X9S4R3_METOG</name>
<dbReference type="RefSeq" id="WP_268187202.1">
    <property type="nucleotide sequence ID" value="NZ_CP113361.1"/>
</dbReference>
<dbReference type="AlphaFoldDB" id="A0A9X9S4R3"/>
<protein>
    <submittedName>
        <fullName evidence="2">Uncharacterized protein</fullName>
    </submittedName>
</protein>
<keyword evidence="1" id="KW-1133">Transmembrane helix</keyword>
<gene>
    <name evidence="2" type="ORF">OU421_03385</name>
</gene>
<evidence type="ECO:0000256" key="1">
    <source>
        <dbReference type="SAM" id="Phobius"/>
    </source>
</evidence>
<evidence type="ECO:0000313" key="3">
    <source>
        <dbReference type="Proteomes" id="UP001163096"/>
    </source>
</evidence>
<organism evidence="2 3">
    <name type="scientific">Methanogenium organophilum</name>
    <dbReference type="NCBI Taxonomy" id="2199"/>
    <lineage>
        <taxon>Archaea</taxon>
        <taxon>Methanobacteriati</taxon>
        <taxon>Methanobacteriota</taxon>
        <taxon>Stenosarchaea group</taxon>
        <taxon>Methanomicrobia</taxon>
        <taxon>Methanomicrobiales</taxon>
        <taxon>Methanomicrobiaceae</taxon>
        <taxon>Methanogenium</taxon>
    </lineage>
</organism>
<accession>A0A9X9S4R3</accession>